<feature type="compositionally biased region" description="Basic and acidic residues" evidence="1">
    <location>
        <begin position="103"/>
        <end position="122"/>
    </location>
</feature>
<evidence type="ECO:0000313" key="2">
    <source>
        <dbReference type="EMBL" id="NMQ18733.1"/>
    </source>
</evidence>
<evidence type="ECO:0000256" key="1">
    <source>
        <dbReference type="SAM" id="MobiDB-lite"/>
    </source>
</evidence>
<comment type="caution">
    <text evidence="2">The sequence shown here is derived from an EMBL/GenBank/DDBJ whole genome shotgun (WGS) entry which is preliminary data.</text>
</comment>
<dbReference type="EMBL" id="SPMZ01000016">
    <property type="protein sequence ID" value="NMQ18733.1"/>
    <property type="molecule type" value="Genomic_DNA"/>
</dbReference>
<feature type="region of interest" description="Disordered" evidence="1">
    <location>
        <begin position="102"/>
        <end position="122"/>
    </location>
</feature>
<protein>
    <submittedName>
        <fullName evidence="2">Uncharacterized protein</fullName>
    </submittedName>
</protein>
<sequence length="122" mass="13438">MLSDRWLKLSQPTESLDTAGQAMKASRPIEQNLSVPAPKSRPDAPAGDWRTNTTPPPAPVPEVRCSTCRHAQPATPGDPWSWHLCTAGADRAHGWGMAARRCGRWESRESHPPRRRAETIAP</sequence>
<name>A0ABX1TH80_9GAMM</name>
<gene>
    <name evidence="2" type="ORF">E4P82_05655</name>
</gene>
<keyword evidence="3" id="KW-1185">Reference proteome</keyword>
<accession>A0ABX1TH80</accession>
<proteinExistence type="predicted"/>
<reference evidence="2 3" key="1">
    <citation type="submission" date="2019-03" db="EMBL/GenBank/DDBJ databases">
        <title>Metabolic reconstructions from genomes of highly enriched 'Candidatus Accumulibacter' and 'Candidatus Competibacter' bioreactor populations.</title>
        <authorList>
            <person name="Annavajhala M.K."/>
            <person name="Welles L."/>
            <person name="Abbas B."/>
            <person name="Sorokin D."/>
            <person name="Park H."/>
            <person name="Van Loosdrecht M."/>
            <person name="Chandran K."/>
        </authorList>
    </citation>
    <scope>NUCLEOTIDE SEQUENCE [LARGE SCALE GENOMIC DNA]</scope>
    <source>
        <strain evidence="2 3">SBR_G</strain>
    </source>
</reference>
<evidence type="ECO:0000313" key="3">
    <source>
        <dbReference type="Proteomes" id="UP000760480"/>
    </source>
</evidence>
<dbReference type="Proteomes" id="UP000760480">
    <property type="component" value="Unassembled WGS sequence"/>
</dbReference>
<organism evidence="2 3">
    <name type="scientific">Candidatus Competibacter phosphatis</name>
    <dbReference type="NCBI Taxonomy" id="221280"/>
    <lineage>
        <taxon>Bacteria</taxon>
        <taxon>Pseudomonadati</taxon>
        <taxon>Pseudomonadota</taxon>
        <taxon>Gammaproteobacteria</taxon>
        <taxon>Candidatus Competibacteraceae</taxon>
        <taxon>Candidatus Competibacter</taxon>
    </lineage>
</organism>
<feature type="region of interest" description="Disordered" evidence="1">
    <location>
        <begin position="1"/>
        <end position="63"/>
    </location>
</feature>